<dbReference type="Proteomes" id="UP001206925">
    <property type="component" value="Unassembled WGS sequence"/>
</dbReference>
<keyword evidence="2" id="KW-1185">Reference proteome</keyword>
<sequence>SLVIWAKPHLEQSNIKELVDPRLENDYDLAELQRAMSAASACIHHLPNMRPNMKRVIQILKGENMTTEPKQKTGGGRAILLDACDVDDYTSTTYLKDLNRHMELAME</sequence>
<dbReference type="PANTHER" id="PTHR47987">
    <property type="entry name" value="OS08G0249100 PROTEIN"/>
    <property type="match status" value="1"/>
</dbReference>
<comment type="caution">
    <text evidence="1">The sequence shown here is derived from an EMBL/GenBank/DDBJ whole genome shotgun (WGS) entry which is preliminary data.</text>
</comment>
<evidence type="ECO:0000313" key="2">
    <source>
        <dbReference type="Proteomes" id="UP001206925"/>
    </source>
</evidence>
<dbReference type="PANTHER" id="PTHR47987:SF7">
    <property type="entry name" value="PROTEIN KINASE SUPERFAMILY PROTEIN"/>
    <property type="match status" value="1"/>
</dbReference>
<dbReference type="InterPro" id="IPR046958">
    <property type="entry name" value="RBK1/2/STUNTED"/>
</dbReference>
<organism evidence="1 2">
    <name type="scientific">Ambrosia artemisiifolia</name>
    <name type="common">Common ragweed</name>
    <dbReference type="NCBI Taxonomy" id="4212"/>
    <lineage>
        <taxon>Eukaryota</taxon>
        <taxon>Viridiplantae</taxon>
        <taxon>Streptophyta</taxon>
        <taxon>Embryophyta</taxon>
        <taxon>Tracheophyta</taxon>
        <taxon>Spermatophyta</taxon>
        <taxon>Magnoliopsida</taxon>
        <taxon>eudicotyledons</taxon>
        <taxon>Gunneridae</taxon>
        <taxon>Pentapetalae</taxon>
        <taxon>asterids</taxon>
        <taxon>campanulids</taxon>
        <taxon>Asterales</taxon>
        <taxon>Asteraceae</taxon>
        <taxon>Asteroideae</taxon>
        <taxon>Heliantheae alliance</taxon>
        <taxon>Heliantheae</taxon>
        <taxon>Ambrosia</taxon>
    </lineage>
</organism>
<name>A0AAD5C7K6_AMBAR</name>
<gene>
    <name evidence="1" type="ORF">M8C21_018326</name>
</gene>
<evidence type="ECO:0008006" key="3">
    <source>
        <dbReference type="Google" id="ProtNLM"/>
    </source>
</evidence>
<accession>A0AAD5C7K6</accession>
<dbReference type="AlphaFoldDB" id="A0AAD5C7K6"/>
<reference evidence="1" key="1">
    <citation type="submission" date="2022-06" db="EMBL/GenBank/DDBJ databases">
        <title>Uncovering the hologenomic basis of an extraordinary plant invasion.</title>
        <authorList>
            <person name="Bieker V.C."/>
            <person name="Martin M.D."/>
            <person name="Gilbert T."/>
            <person name="Hodgins K."/>
            <person name="Battlay P."/>
            <person name="Petersen B."/>
            <person name="Wilson J."/>
        </authorList>
    </citation>
    <scope>NUCLEOTIDE SEQUENCE</scope>
    <source>
        <strain evidence="1">AA19_3_7</strain>
        <tissue evidence="1">Leaf</tissue>
    </source>
</reference>
<dbReference type="EMBL" id="JAMZMK010009216">
    <property type="protein sequence ID" value="KAI7736682.1"/>
    <property type="molecule type" value="Genomic_DNA"/>
</dbReference>
<protein>
    <recommendedName>
        <fullName evidence="3">Receptor protein serine/threonine kinase</fullName>
    </recommendedName>
</protein>
<evidence type="ECO:0000313" key="1">
    <source>
        <dbReference type="EMBL" id="KAI7736682.1"/>
    </source>
</evidence>
<feature type="non-terminal residue" evidence="1">
    <location>
        <position position="1"/>
    </location>
</feature>
<dbReference type="Gene3D" id="1.10.510.10">
    <property type="entry name" value="Transferase(Phosphotransferase) domain 1"/>
    <property type="match status" value="1"/>
</dbReference>
<proteinExistence type="predicted"/>